<dbReference type="Proteomes" id="UP000192257">
    <property type="component" value="Unassembled WGS sequence"/>
</dbReference>
<sequence length="116" mass="12856">MSTDETDGSLSDVNPELLELSKDPVAWREQRRRALQEKVFGRSGTASGSSPAELSSGGECKRATAEQEAYVLQQIMSHKRRRDAAAAEEETKTTNVEKSAKMSMKEKLLQQLKKAD</sequence>
<feature type="region of interest" description="Disordered" evidence="1">
    <location>
        <begin position="81"/>
        <end position="116"/>
    </location>
</feature>
<proteinExistence type="predicted"/>
<gene>
    <name evidence="2" type="ORF">TM35_000025020</name>
</gene>
<comment type="caution">
    <text evidence="2">The sequence shown here is derived from an EMBL/GenBank/DDBJ whole genome shotgun (WGS) entry which is preliminary data.</text>
</comment>
<feature type="compositionally biased region" description="Basic and acidic residues" evidence="1">
    <location>
        <begin position="83"/>
        <end position="92"/>
    </location>
</feature>
<dbReference type="RefSeq" id="XP_028887242.1">
    <property type="nucleotide sequence ID" value="XM_029021820.1"/>
</dbReference>
<evidence type="ECO:0000313" key="2">
    <source>
        <dbReference type="EMBL" id="ORC93176.1"/>
    </source>
</evidence>
<feature type="region of interest" description="Disordered" evidence="1">
    <location>
        <begin position="38"/>
        <end position="65"/>
    </location>
</feature>
<accession>A0A1X0P8A6</accession>
<evidence type="ECO:0000256" key="1">
    <source>
        <dbReference type="SAM" id="MobiDB-lite"/>
    </source>
</evidence>
<dbReference type="OrthoDB" id="277769at2759"/>
<dbReference type="VEuPathDB" id="TriTrypDB:TM35_000025020"/>
<dbReference type="EMBL" id="NBCO01000002">
    <property type="protein sequence ID" value="ORC93176.1"/>
    <property type="molecule type" value="Genomic_DNA"/>
</dbReference>
<protein>
    <submittedName>
        <fullName evidence="2">Uncharacterized protein</fullName>
    </submittedName>
</protein>
<reference evidence="2 3" key="1">
    <citation type="submission" date="2017-03" db="EMBL/GenBank/DDBJ databases">
        <title>An alternative strategy for trypanosome survival in the mammalian bloodstream revealed through genome and transcriptome analysis of the ubiquitous bovine parasite Trypanosoma (Megatrypanum) theileri.</title>
        <authorList>
            <person name="Kelly S."/>
            <person name="Ivens A."/>
            <person name="Mott A."/>
            <person name="O'Neill E."/>
            <person name="Emms D."/>
            <person name="Macleod O."/>
            <person name="Voorheis P."/>
            <person name="Matthews J."/>
            <person name="Matthews K."/>
            <person name="Carrington M."/>
        </authorList>
    </citation>
    <scope>NUCLEOTIDE SEQUENCE [LARGE SCALE GENOMIC DNA]</scope>
    <source>
        <strain evidence="2">Edinburgh</strain>
    </source>
</reference>
<dbReference type="AlphaFoldDB" id="A0A1X0P8A6"/>
<keyword evidence="3" id="KW-1185">Reference proteome</keyword>
<feature type="compositionally biased region" description="Basic and acidic residues" evidence="1">
    <location>
        <begin position="98"/>
        <end position="116"/>
    </location>
</feature>
<name>A0A1X0P8A6_9TRYP</name>
<dbReference type="GeneID" id="39981600"/>
<feature type="compositionally biased region" description="Polar residues" evidence="1">
    <location>
        <begin position="44"/>
        <end position="53"/>
    </location>
</feature>
<evidence type="ECO:0000313" key="3">
    <source>
        <dbReference type="Proteomes" id="UP000192257"/>
    </source>
</evidence>
<organism evidence="2 3">
    <name type="scientific">Trypanosoma theileri</name>
    <dbReference type="NCBI Taxonomy" id="67003"/>
    <lineage>
        <taxon>Eukaryota</taxon>
        <taxon>Discoba</taxon>
        <taxon>Euglenozoa</taxon>
        <taxon>Kinetoplastea</taxon>
        <taxon>Metakinetoplastina</taxon>
        <taxon>Trypanosomatida</taxon>
        <taxon>Trypanosomatidae</taxon>
        <taxon>Trypanosoma</taxon>
    </lineage>
</organism>